<dbReference type="InterPro" id="IPR039638">
    <property type="entry name" value="MED33A/B"/>
</dbReference>
<reference evidence="1" key="1">
    <citation type="submission" date="2014-09" db="EMBL/GenBank/DDBJ databases">
        <authorList>
            <person name="Magalhaes I.L.F."/>
            <person name="Oliveira U."/>
            <person name="Santos F.R."/>
            <person name="Vidigal T.H.D.A."/>
            <person name="Brescovit A.D."/>
            <person name="Santos A.J."/>
        </authorList>
    </citation>
    <scope>NUCLEOTIDE SEQUENCE</scope>
    <source>
        <tissue evidence="1">Shoot tissue taken approximately 20 cm above the soil surface</tissue>
    </source>
</reference>
<sequence length="161" mass="18615">MWKLLDQAMASRLVHPLHTLALLTPRVVPNRRDQPEAYRLYLELLGRYTATPVFPESAETKAMIAKPIDDAMQLSQRYGFQQFDFGHTVILFVLSLIETLIDCILEDSTLSNISPDDHDGTYTIGVNKNMDKDYKESLLDKKDEHREYLRRKKHTIDFGSC</sequence>
<evidence type="ECO:0000313" key="1">
    <source>
        <dbReference type="EMBL" id="JAE19334.1"/>
    </source>
</evidence>
<dbReference type="GO" id="GO:2000762">
    <property type="term" value="P:regulation of phenylpropanoid metabolic process"/>
    <property type="evidence" value="ECO:0007669"/>
    <property type="project" value="InterPro"/>
</dbReference>
<proteinExistence type="predicted"/>
<accession>A0A0A9G794</accession>
<dbReference type="GO" id="GO:0016592">
    <property type="term" value="C:mediator complex"/>
    <property type="evidence" value="ECO:0007669"/>
    <property type="project" value="InterPro"/>
</dbReference>
<protein>
    <submittedName>
        <fullName evidence="1">Uncharacterized protein</fullName>
    </submittedName>
</protein>
<dbReference type="EMBL" id="GBRH01178562">
    <property type="protein sequence ID" value="JAE19334.1"/>
    <property type="molecule type" value="Transcribed_RNA"/>
</dbReference>
<dbReference type="PANTHER" id="PTHR33739:SF10">
    <property type="entry name" value="OS05G0312000 PROTEIN"/>
    <property type="match status" value="1"/>
</dbReference>
<reference evidence="1" key="2">
    <citation type="journal article" date="2015" name="Data Brief">
        <title>Shoot transcriptome of the giant reed, Arundo donax.</title>
        <authorList>
            <person name="Barrero R.A."/>
            <person name="Guerrero F.D."/>
            <person name="Moolhuijzen P."/>
            <person name="Goolsby J.A."/>
            <person name="Tidwell J."/>
            <person name="Bellgard S.E."/>
            <person name="Bellgard M.I."/>
        </authorList>
    </citation>
    <scope>NUCLEOTIDE SEQUENCE</scope>
    <source>
        <tissue evidence="1">Shoot tissue taken approximately 20 cm above the soil surface</tissue>
    </source>
</reference>
<dbReference type="AlphaFoldDB" id="A0A0A9G794"/>
<dbReference type="PANTHER" id="PTHR33739">
    <property type="entry name" value="OS07G0681500 PROTEIN"/>
    <property type="match status" value="1"/>
</dbReference>
<organism evidence="1">
    <name type="scientific">Arundo donax</name>
    <name type="common">Giant reed</name>
    <name type="synonym">Donax arundinaceus</name>
    <dbReference type="NCBI Taxonomy" id="35708"/>
    <lineage>
        <taxon>Eukaryota</taxon>
        <taxon>Viridiplantae</taxon>
        <taxon>Streptophyta</taxon>
        <taxon>Embryophyta</taxon>
        <taxon>Tracheophyta</taxon>
        <taxon>Spermatophyta</taxon>
        <taxon>Magnoliopsida</taxon>
        <taxon>Liliopsida</taxon>
        <taxon>Poales</taxon>
        <taxon>Poaceae</taxon>
        <taxon>PACMAD clade</taxon>
        <taxon>Arundinoideae</taxon>
        <taxon>Arundineae</taxon>
        <taxon>Arundo</taxon>
    </lineage>
</organism>
<name>A0A0A9G794_ARUDO</name>